<keyword evidence="14" id="KW-1185">Reference proteome</keyword>
<gene>
    <name evidence="13" type="ORF">AOC36_00900</name>
</gene>
<keyword evidence="3" id="KW-0560">Oxidoreductase</keyword>
<evidence type="ECO:0000256" key="10">
    <source>
        <dbReference type="PIRSR" id="PIRSR000112-2"/>
    </source>
</evidence>
<name>A0A0X8GY75_9FIRM</name>
<dbReference type="PROSITE" id="PS00913">
    <property type="entry name" value="ADH_IRON_1"/>
    <property type="match status" value="1"/>
</dbReference>
<dbReference type="InterPro" id="IPR018211">
    <property type="entry name" value="ADH_Fe_CS"/>
</dbReference>
<dbReference type="GO" id="GO:0005829">
    <property type="term" value="C:cytosol"/>
    <property type="evidence" value="ECO:0007669"/>
    <property type="project" value="TreeGrafter"/>
</dbReference>
<dbReference type="Gene3D" id="1.20.1090.10">
    <property type="entry name" value="Dehydroquinate synthase-like - alpha domain"/>
    <property type="match status" value="1"/>
</dbReference>
<dbReference type="NCBIfam" id="NF006941">
    <property type="entry name" value="PRK09423.1"/>
    <property type="match status" value="1"/>
</dbReference>
<sequence length="365" mass="39376">MSRIFISPSRYIQGNNVLSTHLNAIQELGNNALLVCDDFVYNLVGQTLETDLQALGMQIIVAHFKGESSQQAIQSLCDNAHKASIDCVIGLGGGKTLDVSKAISNQMHVPIAILPTTAATDAPTSAISVIYSKDGTIDHYQHYAKSPDLVLVDTGIICKAPPRLFASGIADAMSTWVEAQSVIKANGTTLVGASPTLAAQAIAKQCEAVLFKYGLEAMEACINNTVTQAFEDVVEANTLLSGLGFESCGLAAAHAIHNGFSTLQGDIQTLTHGEIVAYTTLTQLVLEKRPMEDLDRYITFYQALNLPTTLKDLKLEHASYDTLLKVGQHATKENETIHQMGHNYTANDVTDALFALDKYVRTHHS</sequence>
<evidence type="ECO:0000313" key="14">
    <source>
        <dbReference type="Proteomes" id="UP000063781"/>
    </source>
</evidence>
<proteinExistence type="inferred from homology"/>
<reference evidence="13 14" key="1">
    <citation type="submission" date="2015-10" db="EMBL/GenBank/DDBJ databases">
        <title>Erysipelothrix larvae sp. LV19 isolated from the larval gut of the rhinoceros beetle, Trypoxylus dichotomus.</title>
        <authorList>
            <person name="Lim S."/>
            <person name="Kim B.-C."/>
        </authorList>
    </citation>
    <scope>NUCLEOTIDE SEQUENCE [LARGE SCALE GENOMIC DNA]</scope>
    <source>
        <strain evidence="13 14">LV19</strain>
    </source>
</reference>
<feature type="binding site" evidence="11">
    <location>
        <begin position="94"/>
        <end position="98"/>
    </location>
    <ligand>
        <name>NAD(+)</name>
        <dbReference type="ChEBI" id="CHEBI:57540"/>
    </ligand>
</feature>
<evidence type="ECO:0000256" key="3">
    <source>
        <dbReference type="ARBA" id="ARBA00023002"/>
    </source>
</evidence>
<evidence type="ECO:0000256" key="7">
    <source>
        <dbReference type="ARBA" id="ARBA00040132"/>
    </source>
</evidence>
<comment type="similarity">
    <text evidence="1">Belongs to the iron-containing alcohol dehydrogenase family.</text>
</comment>
<dbReference type="Proteomes" id="UP000063781">
    <property type="component" value="Chromosome"/>
</dbReference>
<dbReference type="InterPro" id="IPR001670">
    <property type="entry name" value="ADH_Fe/GldA"/>
</dbReference>
<dbReference type="Pfam" id="PF00465">
    <property type="entry name" value="Fe-ADH"/>
    <property type="match status" value="1"/>
</dbReference>
<evidence type="ECO:0000256" key="6">
    <source>
        <dbReference type="ARBA" id="ARBA00039147"/>
    </source>
</evidence>
<keyword evidence="2 9" id="KW-0479">Metal-binding</keyword>
<dbReference type="EMBL" id="CP013213">
    <property type="protein sequence ID" value="AMC92601.1"/>
    <property type="molecule type" value="Genomic_DNA"/>
</dbReference>
<dbReference type="KEGG" id="erl:AOC36_00900"/>
<dbReference type="Gene3D" id="3.40.50.1970">
    <property type="match status" value="1"/>
</dbReference>
<keyword evidence="9" id="KW-0862">Zinc</keyword>
<dbReference type="RefSeq" id="WP_067630120.1">
    <property type="nucleotide sequence ID" value="NZ_CP013213.1"/>
</dbReference>
<evidence type="ECO:0000256" key="9">
    <source>
        <dbReference type="PIRSR" id="PIRSR000112-1"/>
    </source>
</evidence>
<dbReference type="STRING" id="1514105.AOC36_00900"/>
<evidence type="ECO:0000256" key="2">
    <source>
        <dbReference type="ARBA" id="ARBA00022723"/>
    </source>
</evidence>
<evidence type="ECO:0000259" key="12">
    <source>
        <dbReference type="Pfam" id="PF00465"/>
    </source>
</evidence>
<evidence type="ECO:0000256" key="11">
    <source>
        <dbReference type="PIRSR" id="PIRSR000112-3"/>
    </source>
</evidence>
<feature type="binding site" evidence="11">
    <location>
        <position position="125"/>
    </location>
    <ligand>
        <name>NAD(+)</name>
        <dbReference type="ChEBI" id="CHEBI:57540"/>
    </ligand>
</feature>
<dbReference type="GO" id="GO:0008888">
    <property type="term" value="F:glycerol dehydrogenase (NAD+) activity"/>
    <property type="evidence" value="ECO:0007669"/>
    <property type="project" value="UniProtKB-EC"/>
</dbReference>
<accession>A0A0X8GY75</accession>
<feature type="binding site" evidence="10">
    <location>
        <position position="121"/>
    </location>
    <ligand>
        <name>glycerol</name>
        <dbReference type="ChEBI" id="CHEBI:17754"/>
    </ligand>
</feature>
<comment type="cofactor">
    <cofactor evidence="9">
        <name>Zn(2+)</name>
        <dbReference type="ChEBI" id="CHEBI:29105"/>
    </cofactor>
    <text evidence="9">Binds 1 zinc ion per subunit.</text>
</comment>
<evidence type="ECO:0000256" key="8">
    <source>
        <dbReference type="ARBA" id="ARBA00049006"/>
    </source>
</evidence>
<protein>
    <recommendedName>
        <fullName evidence="7">Glycerol dehydrogenase</fullName>
        <ecNumber evidence="6">1.1.1.6</ecNumber>
    </recommendedName>
</protein>
<feature type="binding site" evidence="9">
    <location>
        <position position="254"/>
    </location>
    <ligand>
        <name>glycerol</name>
        <dbReference type="ChEBI" id="CHEBI:17754"/>
    </ligand>
</feature>
<feature type="domain" description="Alcohol dehydrogenase iron-type/glycerol dehydrogenase GldA" evidence="12">
    <location>
        <begin position="8"/>
        <end position="154"/>
    </location>
</feature>
<comment type="pathway">
    <text evidence="5">Polyol metabolism; glycerol fermentation; glycerone phosphate from glycerol (oxidative route): step 1/2.</text>
</comment>
<evidence type="ECO:0000256" key="1">
    <source>
        <dbReference type="ARBA" id="ARBA00007358"/>
    </source>
</evidence>
<evidence type="ECO:0000256" key="5">
    <source>
        <dbReference type="ARBA" id="ARBA00037918"/>
    </source>
</evidence>
<evidence type="ECO:0000313" key="13">
    <source>
        <dbReference type="EMBL" id="AMC92601.1"/>
    </source>
</evidence>
<dbReference type="PANTHER" id="PTHR43616">
    <property type="entry name" value="GLYCEROL DEHYDROGENASE"/>
    <property type="match status" value="1"/>
</dbReference>
<feature type="binding site" evidence="9">
    <location>
        <position position="171"/>
    </location>
    <ligand>
        <name>glycerol</name>
        <dbReference type="ChEBI" id="CHEBI:17754"/>
    </ligand>
</feature>
<dbReference type="CDD" id="cd08170">
    <property type="entry name" value="GlyDH"/>
    <property type="match status" value="1"/>
</dbReference>
<dbReference type="AlphaFoldDB" id="A0A0X8GY75"/>
<comment type="catalytic activity">
    <reaction evidence="8">
        <text>glycerol + NAD(+) = dihydroxyacetone + NADH + H(+)</text>
        <dbReference type="Rhea" id="RHEA:13769"/>
        <dbReference type="ChEBI" id="CHEBI:15378"/>
        <dbReference type="ChEBI" id="CHEBI:16016"/>
        <dbReference type="ChEBI" id="CHEBI:17754"/>
        <dbReference type="ChEBI" id="CHEBI:57540"/>
        <dbReference type="ChEBI" id="CHEBI:57945"/>
        <dbReference type="EC" id="1.1.1.6"/>
    </reaction>
</comment>
<feature type="binding site" evidence="11">
    <location>
        <position position="131"/>
    </location>
    <ligand>
        <name>NAD(+)</name>
        <dbReference type="ChEBI" id="CHEBI:57540"/>
    </ligand>
</feature>
<dbReference type="PANTHER" id="PTHR43616:SF5">
    <property type="entry name" value="GLYCEROL DEHYDROGENASE 1"/>
    <property type="match status" value="1"/>
</dbReference>
<organism evidence="13 14">
    <name type="scientific">Erysipelothrix larvae</name>
    <dbReference type="NCBI Taxonomy" id="1514105"/>
    <lineage>
        <taxon>Bacteria</taxon>
        <taxon>Bacillati</taxon>
        <taxon>Bacillota</taxon>
        <taxon>Erysipelotrichia</taxon>
        <taxon>Erysipelotrichales</taxon>
        <taxon>Erysipelotrichaceae</taxon>
        <taxon>Erysipelothrix</taxon>
    </lineage>
</organism>
<dbReference type="SUPFAM" id="SSF56796">
    <property type="entry name" value="Dehydroquinate synthase-like"/>
    <property type="match status" value="1"/>
</dbReference>
<feature type="binding site" evidence="9">
    <location>
        <position position="272"/>
    </location>
    <ligand>
        <name>glycerol</name>
        <dbReference type="ChEBI" id="CHEBI:17754"/>
    </ligand>
</feature>
<dbReference type="InterPro" id="IPR016205">
    <property type="entry name" value="Glycerol_DH"/>
</dbReference>
<feature type="binding site" evidence="11">
    <location>
        <position position="37"/>
    </location>
    <ligand>
        <name>NAD(+)</name>
        <dbReference type="ChEBI" id="CHEBI:57540"/>
    </ligand>
</feature>
<dbReference type="PIRSF" id="PIRSF000112">
    <property type="entry name" value="Glycerol_dehydrogenase"/>
    <property type="match status" value="1"/>
</dbReference>
<dbReference type="OrthoDB" id="5198708at2"/>
<keyword evidence="4 11" id="KW-0520">NAD</keyword>
<evidence type="ECO:0000256" key="4">
    <source>
        <dbReference type="ARBA" id="ARBA00023027"/>
    </source>
</evidence>
<dbReference type="GO" id="GO:0046872">
    <property type="term" value="F:metal ion binding"/>
    <property type="evidence" value="ECO:0007669"/>
    <property type="project" value="UniProtKB-KW"/>
</dbReference>
<dbReference type="EC" id="1.1.1.6" evidence="6"/>